<organism evidence="4">
    <name type="scientific">Oikopleura dioica</name>
    <name type="common">Tunicate</name>
    <dbReference type="NCBI Taxonomy" id="34765"/>
    <lineage>
        <taxon>Eukaryota</taxon>
        <taxon>Metazoa</taxon>
        <taxon>Chordata</taxon>
        <taxon>Tunicata</taxon>
        <taxon>Appendicularia</taxon>
        <taxon>Copelata</taxon>
        <taxon>Oikopleuridae</taxon>
        <taxon>Oikopleura</taxon>
    </lineage>
</organism>
<dbReference type="GO" id="GO:0005663">
    <property type="term" value="C:DNA replication factor C complex"/>
    <property type="evidence" value="ECO:0007669"/>
    <property type="project" value="InterPro"/>
</dbReference>
<dbReference type="Gene3D" id="1.20.272.10">
    <property type="match status" value="1"/>
</dbReference>
<reference evidence="4" key="1">
    <citation type="journal article" date="2010" name="Science">
        <title>Plasticity of animal genome architecture unmasked by rapid evolution of a pelagic tunicate.</title>
        <authorList>
            <person name="Denoeud F."/>
            <person name="Henriet S."/>
            <person name="Mungpakdee S."/>
            <person name="Aury J.M."/>
            <person name="Da Silva C."/>
            <person name="Brinkmann H."/>
            <person name="Mikhaleva J."/>
            <person name="Olsen L.C."/>
            <person name="Jubin C."/>
            <person name="Canestro C."/>
            <person name="Bouquet J.M."/>
            <person name="Danks G."/>
            <person name="Poulain J."/>
            <person name="Campsteijn C."/>
            <person name="Adamski M."/>
            <person name="Cross I."/>
            <person name="Yadetie F."/>
            <person name="Muffato M."/>
            <person name="Louis A."/>
            <person name="Butcher S."/>
            <person name="Tsagkogeorga G."/>
            <person name="Konrad A."/>
            <person name="Singh S."/>
            <person name="Jensen M.F."/>
            <person name="Cong E.H."/>
            <person name="Eikeseth-Otteraa H."/>
            <person name="Noel B."/>
            <person name="Anthouard V."/>
            <person name="Porcel B.M."/>
            <person name="Kachouri-Lafond R."/>
            <person name="Nishino A."/>
            <person name="Ugolini M."/>
            <person name="Chourrout P."/>
            <person name="Nishida H."/>
            <person name="Aasland R."/>
            <person name="Huzurbazar S."/>
            <person name="Westhof E."/>
            <person name="Delsuc F."/>
            <person name="Lehrach H."/>
            <person name="Reinhardt R."/>
            <person name="Weissenbach J."/>
            <person name="Roy S.W."/>
            <person name="Artiguenave F."/>
            <person name="Postlethwait J.H."/>
            <person name="Manak J.R."/>
            <person name="Thompson E.M."/>
            <person name="Jaillon O."/>
            <person name="Du Pasquier L."/>
            <person name="Boudinot P."/>
            <person name="Liberles D.A."/>
            <person name="Volff J.N."/>
            <person name="Philippe H."/>
            <person name="Lenhard B."/>
            <person name="Roest Crollius H."/>
            <person name="Wincker P."/>
            <person name="Chourrout D."/>
        </authorList>
    </citation>
    <scope>NUCLEOTIDE SEQUENCE [LARGE SCALE GENOMIC DNA]</scope>
</reference>
<dbReference type="PANTHER" id="PTHR23389">
    <property type="entry name" value="CHROMOSOME TRANSMISSION FIDELITY FACTOR 18"/>
    <property type="match status" value="1"/>
</dbReference>
<dbReference type="AlphaFoldDB" id="E4Y2R3"/>
<gene>
    <name evidence="4" type="ORF">GSOID_T00016469001</name>
</gene>
<accession>E4Y2R3</accession>
<dbReference type="SUPFAM" id="SSF48019">
    <property type="entry name" value="post-AAA+ oligomerization domain-like"/>
    <property type="match status" value="1"/>
</dbReference>
<dbReference type="GO" id="GO:0005524">
    <property type="term" value="F:ATP binding"/>
    <property type="evidence" value="ECO:0007669"/>
    <property type="project" value="InterPro"/>
</dbReference>
<protein>
    <recommendedName>
        <fullName evidence="3">DNA replication factor RFC1 C-terminal domain-containing protein</fullName>
    </recommendedName>
</protein>
<feature type="compositionally biased region" description="Acidic residues" evidence="2">
    <location>
        <begin position="277"/>
        <end position="293"/>
    </location>
</feature>
<dbReference type="OrthoDB" id="446168at2759"/>
<dbReference type="Proteomes" id="UP000001307">
    <property type="component" value="Unassembled WGS sequence"/>
</dbReference>
<evidence type="ECO:0000313" key="5">
    <source>
        <dbReference type="Proteomes" id="UP000001307"/>
    </source>
</evidence>
<dbReference type="InParanoid" id="E4Y2R3"/>
<keyword evidence="1" id="KW-0235">DNA replication</keyword>
<sequence length="319" mass="35316">VKVEYDDAKSTADGAKKDIKIGPFEALPRIFRIDKTQPQPQIIDKHELFFQDYSLMPKMVFENYLKSAPASLSPGPQKNAQHLQLIAKSASALSYSEIAERKIMSKQAWSLLPTVATLSTVLPGQFMGGGLTDRVDFPKELGKMSTTNKNGRIADQLKMHTRLQSKCDRWQIVSSHGPTFRERLSQPLVRQSKGELGASEGVHQVMKFLDDYSLTKDDMDNIFDLTQWTGTREPLAGVDSKTKASLTRAYNKSSAPVPFAVDMKVKKKKKAAGASADNEDGESAEESEEDEEVLIAAMKKKKPAKKVAAKKPAAKKTKK</sequence>
<dbReference type="GO" id="GO:0003677">
    <property type="term" value="F:DNA binding"/>
    <property type="evidence" value="ECO:0007669"/>
    <property type="project" value="InterPro"/>
</dbReference>
<dbReference type="GO" id="GO:0006260">
    <property type="term" value="P:DNA replication"/>
    <property type="evidence" value="ECO:0007669"/>
    <property type="project" value="UniProtKB-KW"/>
</dbReference>
<dbReference type="PANTHER" id="PTHR23389:SF6">
    <property type="entry name" value="REPLICATION FACTOR C SUBUNIT 1"/>
    <property type="match status" value="1"/>
</dbReference>
<feature type="compositionally biased region" description="Basic residues" evidence="2">
    <location>
        <begin position="298"/>
        <end position="319"/>
    </location>
</feature>
<evidence type="ECO:0000259" key="3">
    <source>
        <dbReference type="Pfam" id="PF08519"/>
    </source>
</evidence>
<dbReference type="InterPro" id="IPR008921">
    <property type="entry name" value="DNA_pol3_clamp-load_cplx_C"/>
</dbReference>
<feature type="domain" description="DNA replication factor RFC1 C-terminal" evidence="3">
    <location>
        <begin position="94"/>
        <end position="252"/>
    </location>
</feature>
<feature type="non-terminal residue" evidence="4">
    <location>
        <position position="1"/>
    </location>
</feature>
<evidence type="ECO:0000256" key="1">
    <source>
        <dbReference type="ARBA" id="ARBA00022705"/>
    </source>
</evidence>
<dbReference type="Pfam" id="PF08519">
    <property type="entry name" value="RFC1"/>
    <property type="match status" value="1"/>
</dbReference>
<evidence type="ECO:0000256" key="2">
    <source>
        <dbReference type="SAM" id="MobiDB-lite"/>
    </source>
</evidence>
<dbReference type="GO" id="GO:0061860">
    <property type="term" value="F:DNA clamp unloader activity"/>
    <property type="evidence" value="ECO:0007669"/>
    <property type="project" value="TreeGrafter"/>
</dbReference>
<feature type="region of interest" description="Disordered" evidence="2">
    <location>
        <begin position="266"/>
        <end position="319"/>
    </location>
</feature>
<keyword evidence="5" id="KW-1185">Reference proteome</keyword>
<name>E4Y2R3_OIKDI</name>
<dbReference type="InterPro" id="IPR013725">
    <property type="entry name" value="DNA_replication_fac_RFC1_C"/>
</dbReference>
<dbReference type="EMBL" id="FN653919">
    <property type="protein sequence ID" value="CBY16147.1"/>
    <property type="molecule type" value="Genomic_DNA"/>
</dbReference>
<proteinExistence type="predicted"/>
<dbReference type="GO" id="GO:0003689">
    <property type="term" value="F:DNA clamp loader activity"/>
    <property type="evidence" value="ECO:0007669"/>
    <property type="project" value="InterPro"/>
</dbReference>
<dbReference type="GO" id="GO:0005634">
    <property type="term" value="C:nucleus"/>
    <property type="evidence" value="ECO:0007669"/>
    <property type="project" value="TreeGrafter"/>
</dbReference>
<evidence type="ECO:0000313" key="4">
    <source>
        <dbReference type="EMBL" id="CBY16147.1"/>
    </source>
</evidence>